<sequence length="118" mass="13478">MRTSVIIFDRRMSGCHFLGSPRCRSCCSARFFRLFSLHEATSPVTLSRDCANWTRRFARAMRRCSFSVCSSSALCLLLNKKGWMPRITGSTRRMHLEHLTSPRSSGVPNGLREDSGMW</sequence>
<comment type="caution">
    <text evidence="1">The sequence shown here is derived from an EMBL/GenBank/DDBJ whole genome shotgun (WGS) entry which is preliminary data.</text>
</comment>
<name>A0A425HM92_TOXGO</name>
<dbReference type="EMBL" id="AHIV02002164">
    <property type="protein sequence ID" value="RQX66953.1"/>
    <property type="molecule type" value="Genomic_DNA"/>
</dbReference>
<dbReference type="Proteomes" id="UP000284452">
    <property type="component" value="Unassembled WGS sequence"/>
</dbReference>
<evidence type="ECO:0000313" key="1">
    <source>
        <dbReference type="EMBL" id="RQX66953.1"/>
    </source>
</evidence>
<protein>
    <submittedName>
        <fullName evidence="1">Uncharacterized protein</fullName>
    </submittedName>
</protein>
<accession>A0A425HM92</accession>
<evidence type="ECO:0000313" key="2">
    <source>
        <dbReference type="Proteomes" id="UP000284452"/>
    </source>
</evidence>
<proteinExistence type="predicted"/>
<reference evidence="1 2" key="1">
    <citation type="submission" date="2017-10" db="EMBL/GenBank/DDBJ databases">
        <authorList>
            <person name="Sibley D."/>
            <person name="Venepally P."/>
            <person name="Karamycheva S."/>
            <person name="Hadjithomas M."/>
            <person name="Khan A."/>
            <person name="Brunk B."/>
            <person name="Roos D."/>
            <person name="Caler E."/>
            <person name="Lorenzi H."/>
        </authorList>
    </citation>
    <scope>NUCLEOTIDE SEQUENCE [LARGE SCALE GENOMIC DNA]</scope>
    <source>
        <strain evidence="1 2">CAST</strain>
    </source>
</reference>
<gene>
    <name evidence="1" type="ORF">TGCAST_389780</name>
</gene>
<dbReference type="AlphaFoldDB" id="A0A425HM92"/>
<organism evidence="1 2">
    <name type="scientific">Toxoplasma gondii CAST</name>
    <dbReference type="NCBI Taxonomy" id="943122"/>
    <lineage>
        <taxon>Eukaryota</taxon>
        <taxon>Sar</taxon>
        <taxon>Alveolata</taxon>
        <taxon>Apicomplexa</taxon>
        <taxon>Conoidasida</taxon>
        <taxon>Coccidia</taxon>
        <taxon>Eucoccidiorida</taxon>
        <taxon>Eimeriorina</taxon>
        <taxon>Sarcocystidae</taxon>
        <taxon>Toxoplasma</taxon>
    </lineage>
</organism>
<dbReference type="VEuPathDB" id="ToxoDB:TGCAST_389780"/>